<dbReference type="RefSeq" id="WP_354695523.1">
    <property type="nucleotide sequence ID" value="NZ_JAZHOG010000007.1"/>
</dbReference>
<keyword evidence="2" id="KW-0472">Membrane</keyword>
<reference evidence="3 4" key="1">
    <citation type="submission" date="2024-02" db="EMBL/GenBank/DDBJ databases">
        <title>A novel Wenzhouxiangellaceae bacterium, isolated from coastal sediments.</title>
        <authorList>
            <person name="Du Z.-J."/>
            <person name="Ye Y.-Q."/>
            <person name="Zhang X.-Y."/>
        </authorList>
    </citation>
    <scope>NUCLEOTIDE SEQUENCE [LARGE SCALE GENOMIC DNA]</scope>
    <source>
        <strain evidence="3 4">CH-27</strain>
    </source>
</reference>
<evidence type="ECO:0000256" key="1">
    <source>
        <dbReference type="SAM" id="MobiDB-lite"/>
    </source>
</evidence>
<dbReference type="Proteomes" id="UP001359886">
    <property type="component" value="Unassembled WGS sequence"/>
</dbReference>
<gene>
    <name evidence="3" type="ORF">V3330_11240</name>
</gene>
<feature type="region of interest" description="Disordered" evidence="1">
    <location>
        <begin position="143"/>
        <end position="164"/>
    </location>
</feature>
<evidence type="ECO:0000256" key="2">
    <source>
        <dbReference type="SAM" id="Phobius"/>
    </source>
</evidence>
<feature type="transmembrane region" description="Helical" evidence="2">
    <location>
        <begin position="6"/>
        <end position="25"/>
    </location>
</feature>
<accession>A0AAW9RH62</accession>
<protein>
    <submittedName>
        <fullName evidence="3">Uncharacterized protein</fullName>
    </submittedName>
</protein>
<evidence type="ECO:0000313" key="3">
    <source>
        <dbReference type="EMBL" id="MEJ8568200.1"/>
    </source>
</evidence>
<keyword evidence="2" id="KW-0812">Transmembrane</keyword>
<evidence type="ECO:0000313" key="4">
    <source>
        <dbReference type="Proteomes" id="UP001359886"/>
    </source>
</evidence>
<feature type="compositionally biased region" description="Basic and acidic residues" evidence="1">
    <location>
        <begin position="143"/>
        <end position="156"/>
    </location>
</feature>
<proteinExistence type="predicted"/>
<keyword evidence="4" id="KW-1185">Reference proteome</keyword>
<sequence>MDYLYYILAVLCVGLVCLCFIRFAVRSQNAALLDYHKRQSRDRRAAAGKNGRATPAARRVLARQTRQIRSPWGWPGHSQLKNSPRRGLSSTLQSLTDQLIREKQVNSGSDSRRNQSIRALLEDRYGRVRQEQMPEIHYEKVKPPRLRDPSEPHDQMDNFGSREAQRVRRKLQYLKSMGDKAKAPGNGTKRMRYVALKDIRQPWGW</sequence>
<name>A0AAW9RH62_9GAMM</name>
<comment type="caution">
    <text evidence="3">The sequence shown here is derived from an EMBL/GenBank/DDBJ whole genome shotgun (WGS) entry which is preliminary data.</text>
</comment>
<keyword evidence="2" id="KW-1133">Transmembrane helix</keyword>
<dbReference type="AlphaFoldDB" id="A0AAW9RH62"/>
<organism evidence="3 4">
    <name type="scientific">Elongatibacter sediminis</name>
    <dbReference type="NCBI Taxonomy" id="3119006"/>
    <lineage>
        <taxon>Bacteria</taxon>
        <taxon>Pseudomonadati</taxon>
        <taxon>Pseudomonadota</taxon>
        <taxon>Gammaproteobacteria</taxon>
        <taxon>Chromatiales</taxon>
        <taxon>Wenzhouxiangellaceae</taxon>
        <taxon>Elongatibacter</taxon>
    </lineage>
</organism>
<dbReference type="EMBL" id="JAZHOG010000007">
    <property type="protein sequence ID" value="MEJ8568200.1"/>
    <property type="molecule type" value="Genomic_DNA"/>
</dbReference>